<dbReference type="SUPFAM" id="SSF56784">
    <property type="entry name" value="HAD-like"/>
    <property type="match status" value="1"/>
</dbReference>
<evidence type="ECO:0000256" key="2">
    <source>
        <dbReference type="ARBA" id="ARBA00034778"/>
    </source>
</evidence>
<dbReference type="AlphaFoldDB" id="W5USG5"/>
<dbReference type="OrthoDB" id="388819at2"/>
<reference evidence="3 4" key="1">
    <citation type="journal article" date="2014" name="Genome Announc.">
        <title>Complete Genome Sequence of Mycoplasma bovoculi Strain M165/69T (ATCC 29104).</title>
        <authorList>
            <person name="Calcutt M.J."/>
            <person name="Foecking M.F."/>
        </authorList>
    </citation>
    <scope>NUCLEOTIDE SEQUENCE [LARGE SCALE GENOMIC DNA]</scope>
    <source>
        <strain evidence="3">M165/69</strain>
    </source>
</reference>
<dbReference type="RefSeq" id="WP_022934877.1">
    <property type="nucleotide sequence ID" value="NZ_CP007154.1"/>
</dbReference>
<dbReference type="PANTHER" id="PTHR10000">
    <property type="entry name" value="PHOSPHOSERINE PHOSPHATASE"/>
    <property type="match status" value="1"/>
</dbReference>
<dbReference type="eggNOG" id="COG0561">
    <property type="taxonomic scope" value="Bacteria"/>
</dbReference>
<gene>
    <name evidence="3" type="ORF">MYB_00330</name>
</gene>
<proteinExistence type="inferred from homology"/>
<dbReference type="PANTHER" id="PTHR10000:SF8">
    <property type="entry name" value="HAD SUPERFAMILY HYDROLASE-LIKE, TYPE 3"/>
    <property type="match status" value="1"/>
</dbReference>
<dbReference type="EMBL" id="CP007154">
    <property type="protein sequence ID" value="AHH45077.1"/>
    <property type="molecule type" value="Genomic_DNA"/>
</dbReference>
<dbReference type="NCBIfam" id="TIGR01484">
    <property type="entry name" value="HAD-SF-IIB"/>
    <property type="match status" value="1"/>
</dbReference>
<evidence type="ECO:0000313" key="4">
    <source>
        <dbReference type="Proteomes" id="UP000019229"/>
    </source>
</evidence>
<sequence>MNKFKLVATDIDDTILPSGHKDFSLETKKMFADLKKANIITAFVTGRDLVTISNLIKSDSIDYFIGGNGCFIYSFLEQKIIYERILKNNDLKKIIEFFLDRDTKFIVADKNFIYYSSNYDVQNSKFLKDHLHMVKTIDEFDYSSEVHIVTVIDQERNESEVQRSFVDFINQNQLDAHISSRWSWGFFIVPKGVNKYNTLFKLAEMHNISNEEIIAFGDSQNDIDMIANVGYGVAMGNGLKEVKAVAKAIAEPAIENGVYKKIKELQIIK</sequence>
<keyword evidence="3" id="KW-0378">Hydrolase</keyword>
<dbReference type="Pfam" id="PF08282">
    <property type="entry name" value="Hydrolase_3"/>
    <property type="match status" value="1"/>
</dbReference>
<organism evidence="3 4">
    <name type="scientific">Mesomycoplasma bovoculi M165/69</name>
    <dbReference type="NCBI Taxonomy" id="743966"/>
    <lineage>
        <taxon>Bacteria</taxon>
        <taxon>Bacillati</taxon>
        <taxon>Mycoplasmatota</taxon>
        <taxon>Mycoplasmoidales</taxon>
        <taxon>Metamycoplasmataceae</taxon>
        <taxon>Mesomycoplasma</taxon>
    </lineage>
</organism>
<dbReference type="NCBIfam" id="TIGR00099">
    <property type="entry name" value="Cof-subfamily"/>
    <property type="match status" value="1"/>
</dbReference>
<dbReference type="Proteomes" id="UP000019229">
    <property type="component" value="Chromosome"/>
</dbReference>
<accession>W5USG5</accession>
<dbReference type="STRING" id="743966.MYB_00330"/>
<dbReference type="SFLD" id="SFLDG01140">
    <property type="entry name" value="C2.B:_Phosphomannomutase_and_P"/>
    <property type="match status" value="1"/>
</dbReference>
<protein>
    <submittedName>
        <fullName evidence="3">HAD-superhydrolase, subIIB family protein</fullName>
    </submittedName>
</protein>
<dbReference type="GO" id="GO:0005829">
    <property type="term" value="C:cytosol"/>
    <property type="evidence" value="ECO:0007669"/>
    <property type="project" value="TreeGrafter"/>
</dbReference>
<name>W5USG5_9BACT</name>
<keyword evidence="4" id="KW-1185">Reference proteome</keyword>
<comment type="similarity">
    <text evidence="2">Belongs to the HAD-like hydrolase superfamily. Cof family.</text>
</comment>
<dbReference type="InterPro" id="IPR000150">
    <property type="entry name" value="Cof"/>
</dbReference>
<dbReference type="KEGG" id="mbc:MYB_00330"/>
<dbReference type="GO" id="GO:0000287">
    <property type="term" value="F:magnesium ion binding"/>
    <property type="evidence" value="ECO:0007669"/>
    <property type="project" value="TreeGrafter"/>
</dbReference>
<dbReference type="InterPro" id="IPR006379">
    <property type="entry name" value="HAD-SF_hydro_IIB"/>
</dbReference>
<comment type="cofactor">
    <cofactor evidence="1">
        <name>Mg(2+)</name>
        <dbReference type="ChEBI" id="CHEBI:18420"/>
    </cofactor>
</comment>
<dbReference type="PATRIC" id="fig|743966.3.peg.64"/>
<dbReference type="PROSITE" id="PS01229">
    <property type="entry name" value="COF_2"/>
    <property type="match status" value="1"/>
</dbReference>
<evidence type="ECO:0000256" key="1">
    <source>
        <dbReference type="ARBA" id="ARBA00001946"/>
    </source>
</evidence>
<evidence type="ECO:0000313" key="3">
    <source>
        <dbReference type="EMBL" id="AHH45077.1"/>
    </source>
</evidence>
<dbReference type="InterPro" id="IPR023214">
    <property type="entry name" value="HAD_sf"/>
</dbReference>
<dbReference type="Gene3D" id="3.40.50.1000">
    <property type="entry name" value="HAD superfamily/HAD-like"/>
    <property type="match status" value="1"/>
</dbReference>
<dbReference type="InterPro" id="IPR036412">
    <property type="entry name" value="HAD-like_sf"/>
</dbReference>
<dbReference type="NCBIfam" id="NF045966">
    <property type="entry name" value="YcsE_rel_Pase"/>
    <property type="match status" value="1"/>
</dbReference>
<dbReference type="HOGENOM" id="CLU_044146_7_0_14"/>
<dbReference type="SFLD" id="SFLDS00003">
    <property type="entry name" value="Haloacid_Dehalogenase"/>
    <property type="match status" value="1"/>
</dbReference>
<dbReference type="GO" id="GO:0016791">
    <property type="term" value="F:phosphatase activity"/>
    <property type="evidence" value="ECO:0007669"/>
    <property type="project" value="TreeGrafter"/>
</dbReference>
<dbReference type="Gene3D" id="3.30.1240.10">
    <property type="match status" value="1"/>
</dbReference>